<keyword evidence="3" id="KW-1185">Reference proteome</keyword>
<protein>
    <submittedName>
        <fullName evidence="2">Uncharacterized protein</fullName>
    </submittedName>
</protein>
<accession>A0A6A4QL91</accession>
<dbReference type="AlphaFoldDB" id="A0A6A4QL91"/>
<dbReference type="EMBL" id="WOCE01000005">
    <property type="protein sequence ID" value="KAE9614483.1"/>
    <property type="molecule type" value="Genomic_DNA"/>
</dbReference>
<evidence type="ECO:0000313" key="3">
    <source>
        <dbReference type="Proteomes" id="UP000447434"/>
    </source>
</evidence>
<evidence type="ECO:0000256" key="1">
    <source>
        <dbReference type="SAM" id="MobiDB-lite"/>
    </source>
</evidence>
<dbReference type="Proteomes" id="UP000447434">
    <property type="component" value="Chromosome 5"/>
</dbReference>
<sequence length="52" mass="5605">MTERGRETSQNTSDDLLAQMLEVLQGMNENLRNLNRSVAPGPGSLSQAGSET</sequence>
<comment type="caution">
    <text evidence="2">The sequence shown here is derived from an EMBL/GenBank/DDBJ whole genome shotgun (WGS) entry which is preliminary data.</text>
</comment>
<feature type="region of interest" description="Disordered" evidence="1">
    <location>
        <begin position="33"/>
        <end position="52"/>
    </location>
</feature>
<name>A0A6A4QL91_LUPAL</name>
<evidence type="ECO:0000313" key="2">
    <source>
        <dbReference type="EMBL" id="KAE9614483.1"/>
    </source>
</evidence>
<gene>
    <name evidence="2" type="ORF">Lalb_Chr05g0228651</name>
</gene>
<reference evidence="3" key="1">
    <citation type="journal article" date="2020" name="Nat. Commun.">
        <title>Genome sequence of the cluster root forming white lupin.</title>
        <authorList>
            <person name="Hufnagel B."/>
            <person name="Marques A."/>
            <person name="Soriano A."/>
            <person name="Marques L."/>
            <person name="Divol F."/>
            <person name="Doumas P."/>
            <person name="Sallet E."/>
            <person name="Mancinotti D."/>
            <person name="Carrere S."/>
            <person name="Marande W."/>
            <person name="Arribat S."/>
            <person name="Keller J."/>
            <person name="Huneau C."/>
            <person name="Blein T."/>
            <person name="Aime D."/>
            <person name="Laguerre M."/>
            <person name="Taylor J."/>
            <person name="Schubert V."/>
            <person name="Nelson M."/>
            <person name="Geu-Flores F."/>
            <person name="Crespi M."/>
            <person name="Gallardo-Guerrero K."/>
            <person name="Delaux P.-M."/>
            <person name="Salse J."/>
            <person name="Berges H."/>
            <person name="Guyot R."/>
            <person name="Gouzy J."/>
            <person name="Peret B."/>
        </authorList>
    </citation>
    <scope>NUCLEOTIDE SEQUENCE [LARGE SCALE GENOMIC DNA]</scope>
    <source>
        <strain evidence="3">cv. Amiga</strain>
    </source>
</reference>
<organism evidence="2 3">
    <name type="scientific">Lupinus albus</name>
    <name type="common">White lupine</name>
    <name type="synonym">Lupinus termis</name>
    <dbReference type="NCBI Taxonomy" id="3870"/>
    <lineage>
        <taxon>Eukaryota</taxon>
        <taxon>Viridiplantae</taxon>
        <taxon>Streptophyta</taxon>
        <taxon>Embryophyta</taxon>
        <taxon>Tracheophyta</taxon>
        <taxon>Spermatophyta</taxon>
        <taxon>Magnoliopsida</taxon>
        <taxon>eudicotyledons</taxon>
        <taxon>Gunneridae</taxon>
        <taxon>Pentapetalae</taxon>
        <taxon>rosids</taxon>
        <taxon>fabids</taxon>
        <taxon>Fabales</taxon>
        <taxon>Fabaceae</taxon>
        <taxon>Papilionoideae</taxon>
        <taxon>50 kb inversion clade</taxon>
        <taxon>genistoids sensu lato</taxon>
        <taxon>core genistoids</taxon>
        <taxon>Genisteae</taxon>
        <taxon>Lupinus</taxon>
    </lineage>
</organism>
<proteinExistence type="predicted"/>